<evidence type="ECO:0000313" key="1">
    <source>
        <dbReference type="EMBL" id="KAJ7029759.1"/>
    </source>
</evidence>
<proteinExistence type="predicted"/>
<dbReference type="EMBL" id="JARJCM010000098">
    <property type="protein sequence ID" value="KAJ7029759.1"/>
    <property type="molecule type" value="Genomic_DNA"/>
</dbReference>
<comment type="caution">
    <text evidence="1">The sequence shown here is derived from an EMBL/GenBank/DDBJ whole genome shotgun (WGS) entry which is preliminary data.</text>
</comment>
<dbReference type="AlphaFoldDB" id="A0AAD6SLH9"/>
<organism evidence="1 2">
    <name type="scientific">Mycena alexandri</name>
    <dbReference type="NCBI Taxonomy" id="1745969"/>
    <lineage>
        <taxon>Eukaryota</taxon>
        <taxon>Fungi</taxon>
        <taxon>Dikarya</taxon>
        <taxon>Basidiomycota</taxon>
        <taxon>Agaricomycotina</taxon>
        <taxon>Agaricomycetes</taxon>
        <taxon>Agaricomycetidae</taxon>
        <taxon>Agaricales</taxon>
        <taxon>Marasmiineae</taxon>
        <taxon>Mycenaceae</taxon>
        <taxon>Mycena</taxon>
    </lineage>
</organism>
<reference evidence="1" key="1">
    <citation type="submission" date="2023-03" db="EMBL/GenBank/DDBJ databases">
        <title>Massive genome expansion in bonnet fungi (Mycena s.s.) driven by repeated elements and novel gene families across ecological guilds.</title>
        <authorList>
            <consortium name="Lawrence Berkeley National Laboratory"/>
            <person name="Harder C.B."/>
            <person name="Miyauchi S."/>
            <person name="Viragh M."/>
            <person name="Kuo A."/>
            <person name="Thoen E."/>
            <person name="Andreopoulos B."/>
            <person name="Lu D."/>
            <person name="Skrede I."/>
            <person name="Drula E."/>
            <person name="Henrissat B."/>
            <person name="Morin E."/>
            <person name="Kohler A."/>
            <person name="Barry K."/>
            <person name="LaButti K."/>
            <person name="Morin E."/>
            <person name="Salamov A."/>
            <person name="Lipzen A."/>
            <person name="Mereny Z."/>
            <person name="Hegedus B."/>
            <person name="Baldrian P."/>
            <person name="Stursova M."/>
            <person name="Weitz H."/>
            <person name="Taylor A."/>
            <person name="Grigoriev I.V."/>
            <person name="Nagy L.G."/>
            <person name="Martin F."/>
            <person name="Kauserud H."/>
        </authorList>
    </citation>
    <scope>NUCLEOTIDE SEQUENCE</scope>
    <source>
        <strain evidence="1">CBHHK200</strain>
    </source>
</reference>
<evidence type="ECO:0000313" key="2">
    <source>
        <dbReference type="Proteomes" id="UP001218188"/>
    </source>
</evidence>
<gene>
    <name evidence="1" type="ORF">C8F04DRAFT_745147</name>
</gene>
<name>A0AAD6SLH9_9AGAR</name>
<keyword evidence="2" id="KW-1185">Reference proteome</keyword>
<dbReference type="Proteomes" id="UP001218188">
    <property type="component" value="Unassembled WGS sequence"/>
</dbReference>
<protein>
    <submittedName>
        <fullName evidence="1">Uncharacterized protein</fullName>
    </submittedName>
</protein>
<accession>A0AAD6SLH9</accession>
<sequence length="154" mass="17427">MTSEAKAHLPRPAPWFAAFQIFWREDSCRTCAGCLFGMFSTLLSSIRLGATFNRRDLLMAKHPSRSPLRGLWLNCSFAQTIPLLCLRIAAISFSFDFICIPIYAHPRTKYFFLTVTARNELCAPQNLRVSITLVPSIQLKQNKVSFVLSVDLVP</sequence>